<dbReference type="EMBL" id="DXFQ01000005">
    <property type="protein sequence ID" value="HIX19006.1"/>
    <property type="molecule type" value="Genomic_DNA"/>
</dbReference>
<proteinExistence type="predicted"/>
<dbReference type="CDD" id="cd00761">
    <property type="entry name" value="Glyco_tranf_GTA_type"/>
    <property type="match status" value="1"/>
</dbReference>
<dbReference type="Proteomes" id="UP000823964">
    <property type="component" value="Unassembled WGS sequence"/>
</dbReference>
<dbReference type="SUPFAM" id="SSF53448">
    <property type="entry name" value="Nucleotide-diphospho-sugar transferases"/>
    <property type="match status" value="1"/>
</dbReference>
<organism evidence="2 3">
    <name type="scientific">Candidatus Akkermansia intestinigallinarum</name>
    <dbReference type="NCBI Taxonomy" id="2838431"/>
    <lineage>
        <taxon>Bacteria</taxon>
        <taxon>Pseudomonadati</taxon>
        <taxon>Verrucomicrobiota</taxon>
        <taxon>Verrucomicrobiia</taxon>
        <taxon>Verrucomicrobiales</taxon>
        <taxon>Akkermansiaceae</taxon>
        <taxon>Akkermansia</taxon>
    </lineage>
</organism>
<protein>
    <submittedName>
        <fullName evidence="2">Glycosyltransferase</fullName>
    </submittedName>
</protein>
<evidence type="ECO:0000313" key="3">
    <source>
        <dbReference type="Proteomes" id="UP000823964"/>
    </source>
</evidence>
<comment type="caution">
    <text evidence="2">The sequence shown here is derived from an EMBL/GenBank/DDBJ whole genome shotgun (WGS) entry which is preliminary data.</text>
</comment>
<feature type="domain" description="Glycosyltransferase 2-like" evidence="1">
    <location>
        <begin position="10"/>
        <end position="169"/>
    </location>
</feature>
<dbReference type="InterPro" id="IPR001173">
    <property type="entry name" value="Glyco_trans_2-like"/>
</dbReference>
<dbReference type="AlphaFoldDB" id="A0A9D1V9F0"/>
<reference evidence="2" key="2">
    <citation type="submission" date="2021-04" db="EMBL/GenBank/DDBJ databases">
        <authorList>
            <person name="Gilroy R."/>
        </authorList>
    </citation>
    <scope>NUCLEOTIDE SEQUENCE</scope>
    <source>
        <strain evidence="2">14975</strain>
    </source>
</reference>
<dbReference type="Gene3D" id="3.90.550.10">
    <property type="entry name" value="Spore Coat Polysaccharide Biosynthesis Protein SpsA, Chain A"/>
    <property type="match status" value="1"/>
</dbReference>
<dbReference type="InterPro" id="IPR050834">
    <property type="entry name" value="Glycosyltransf_2"/>
</dbReference>
<sequence>MDSLSSPQLSVIMPVWNCVDRLETSVGSVLAEKDLNLELICIDDGSTDGSGEKLAALAAADPRLRVISRENGGQAAARNSGLAELRGDFVTFVDADDRIEPGYLRELLQAIEAHGADLVVTRLTRSLPGCEPVRKPLVADERCAEVDAATLLNLTPNTCGRLYRREVLERAEARFPMGVSYGEDSCFNLIADAHCRRVVLHPSTGYIYEDNDKSVSKLRIAEKVTGMVEALAALAASYRAHGMSPMMRELLVGFASHALKRIRSMARHATQRDCARRAAEILRSAGVSERDLGCLKPKERKRMRSIMAGGSGLGFGYYWRRFHHLLRGK</sequence>
<dbReference type="Pfam" id="PF00535">
    <property type="entry name" value="Glycos_transf_2"/>
    <property type="match status" value="1"/>
</dbReference>
<accession>A0A9D1V9F0</accession>
<gene>
    <name evidence="2" type="ORF">H9862_00210</name>
</gene>
<name>A0A9D1V9F0_9BACT</name>
<dbReference type="InterPro" id="IPR029044">
    <property type="entry name" value="Nucleotide-diphossugar_trans"/>
</dbReference>
<dbReference type="PANTHER" id="PTHR43685">
    <property type="entry name" value="GLYCOSYLTRANSFERASE"/>
    <property type="match status" value="1"/>
</dbReference>
<dbReference type="PANTHER" id="PTHR43685:SF2">
    <property type="entry name" value="GLYCOSYLTRANSFERASE 2-LIKE DOMAIN-CONTAINING PROTEIN"/>
    <property type="match status" value="1"/>
</dbReference>
<evidence type="ECO:0000259" key="1">
    <source>
        <dbReference type="Pfam" id="PF00535"/>
    </source>
</evidence>
<reference evidence="2" key="1">
    <citation type="journal article" date="2021" name="PeerJ">
        <title>Extensive microbial diversity within the chicken gut microbiome revealed by metagenomics and culture.</title>
        <authorList>
            <person name="Gilroy R."/>
            <person name="Ravi A."/>
            <person name="Getino M."/>
            <person name="Pursley I."/>
            <person name="Horton D.L."/>
            <person name="Alikhan N.F."/>
            <person name="Baker D."/>
            <person name="Gharbi K."/>
            <person name="Hall N."/>
            <person name="Watson M."/>
            <person name="Adriaenssens E.M."/>
            <person name="Foster-Nyarko E."/>
            <person name="Jarju S."/>
            <person name="Secka A."/>
            <person name="Antonio M."/>
            <person name="Oren A."/>
            <person name="Chaudhuri R.R."/>
            <person name="La Ragione R."/>
            <person name="Hildebrand F."/>
            <person name="Pallen M.J."/>
        </authorList>
    </citation>
    <scope>NUCLEOTIDE SEQUENCE</scope>
    <source>
        <strain evidence="2">14975</strain>
    </source>
</reference>
<evidence type="ECO:0000313" key="2">
    <source>
        <dbReference type="EMBL" id="HIX19006.1"/>
    </source>
</evidence>